<reference evidence="1" key="1">
    <citation type="submission" date="2023-04" db="EMBL/GenBank/DDBJ databases">
        <title>Draft Genome sequencing of Naganishia species isolated from polar environments using Oxford Nanopore Technology.</title>
        <authorList>
            <person name="Leo P."/>
            <person name="Venkateswaran K."/>
        </authorList>
    </citation>
    <scope>NUCLEOTIDE SEQUENCE</scope>
    <source>
        <strain evidence="1">MNA-CCFEE 5262</strain>
    </source>
</reference>
<name>A0ACC2UV63_9TREE</name>
<keyword evidence="2" id="KW-1185">Reference proteome</keyword>
<dbReference type="Proteomes" id="UP001230649">
    <property type="component" value="Unassembled WGS sequence"/>
</dbReference>
<evidence type="ECO:0000313" key="2">
    <source>
        <dbReference type="Proteomes" id="UP001230649"/>
    </source>
</evidence>
<organism evidence="1 2">
    <name type="scientific">Naganishia adeliensis</name>
    <dbReference type="NCBI Taxonomy" id="92952"/>
    <lineage>
        <taxon>Eukaryota</taxon>
        <taxon>Fungi</taxon>
        <taxon>Dikarya</taxon>
        <taxon>Basidiomycota</taxon>
        <taxon>Agaricomycotina</taxon>
        <taxon>Tremellomycetes</taxon>
        <taxon>Filobasidiales</taxon>
        <taxon>Filobasidiaceae</taxon>
        <taxon>Naganishia</taxon>
    </lineage>
</organism>
<protein>
    <submittedName>
        <fullName evidence="1">Uncharacterized protein</fullName>
    </submittedName>
</protein>
<gene>
    <name evidence="1" type="ORF">QFC20_007808</name>
</gene>
<evidence type="ECO:0000313" key="1">
    <source>
        <dbReference type="EMBL" id="KAJ9090847.1"/>
    </source>
</evidence>
<comment type="caution">
    <text evidence="1">The sequence shown here is derived from an EMBL/GenBank/DDBJ whole genome shotgun (WGS) entry which is preliminary data.</text>
</comment>
<dbReference type="EMBL" id="JASBWS010000223">
    <property type="protein sequence ID" value="KAJ9090847.1"/>
    <property type="molecule type" value="Genomic_DNA"/>
</dbReference>
<sequence>MFARGATAASRDITVIALAFPRIERTLGQCISARRFGQLQPKIFAELVGQMLDGVQAIHSAGILHLDLKPDNVMIDADGTVKLIDFGISLSEEVVSRDDWQLVELVTSFYRAPELFFGNKPNRKAGIFGAGCMAIEVASNYGGPIFGEKNHVEVLRRQLGLRLPGQEDHNSLEVMQKLLPGRRHMRYNIEHYEGLPSNKPANGYRLVDEIAKPVLLHQCGLSESLSRPQTKATRDMVRLLPSERPIIQRLLQSIDKDVFEHSDPAQKADARRTTYAKTWVIDAMTHVSASLQSFLARVPTLRGSPAGGQPDKAQRPVAIDFHTQLASLWDRLEALVSTKAQEDTIRQNIEQYLTTDFVNGRWEAVSDMALNICQNLRLEPVGLKVFFKAIDKALPHGIWHRYCIEACDPKRSSPTGWLKTARQANHIREFVEHLPKTPRAIKDFLKVVWNLPAHAKRGALLRGVQECASVLVGHSDEWEHLPRVAKFAARVPVLAATAQPGEQLAALFHAWQTLELMYMDQHASECVAQARTGLTELWKQQDVRSADRDDDRITANPRPATTPSKVKEAMSLRDGAAVGGQVERANEHVDIYNCLISLGSESQHSRHSTYWAESLADGPHGSLASALKDAWTTLPPHSRPREVFKMPPNFVDPPPADFTMETMLGCLGDLRWTEDHIAIGLAQIHQLSGVVLDSVRLLDSRSVERLRNSEAPELQEALRRFWTSSLKDPIILAVFQLAETMRYVVIQLNKRGKGTLCWADGLETGEPIWLPAQEQLWRSILDQEFSATVRIDVPQQGGDTSCGPLAVETVRVQVRSPSGKKVKFHRYRSQEAVLIDLFMSTMERK</sequence>
<accession>A0ACC2UV63</accession>
<proteinExistence type="predicted"/>